<keyword evidence="2" id="KW-1185">Reference proteome</keyword>
<sequence length="86" mass="10198">MEGDALDWYLWMEDRFPFCDWYDFKIQLSACLPNILTEILEHTYLKGLKPEIQSELSMSEPIGLREIMDTSIQAEAHICTLWQAWK</sequence>
<dbReference type="OrthoDB" id="770980at2759"/>
<accession>A0A7I8K4B7</accession>
<dbReference type="EMBL" id="LR746265">
    <property type="protein sequence ID" value="CAA7391026.1"/>
    <property type="molecule type" value="Genomic_DNA"/>
</dbReference>
<name>A0A7I8K4B7_SPIIN</name>
<proteinExistence type="predicted"/>
<reference evidence="1" key="1">
    <citation type="submission" date="2020-02" db="EMBL/GenBank/DDBJ databases">
        <authorList>
            <person name="Scholz U."/>
            <person name="Mascher M."/>
            <person name="Fiebig A."/>
        </authorList>
    </citation>
    <scope>NUCLEOTIDE SEQUENCE</scope>
</reference>
<dbReference type="Proteomes" id="UP000663760">
    <property type="component" value="Chromosome 2"/>
</dbReference>
<gene>
    <name evidence="1" type="ORF">SI8410_02002415</name>
</gene>
<evidence type="ECO:0000313" key="2">
    <source>
        <dbReference type="Proteomes" id="UP000663760"/>
    </source>
</evidence>
<evidence type="ECO:0000313" key="1">
    <source>
        <dbReference type="EMBL" id="CAA7391026.1"/>
    </source>
</evidence>
<protein>
    <submittedName>
        <fullName evidence="1">Uncharacterized protein</fullName>
    </submittedName>
</protein>
<organism evidence="1 2">
    <name type="scientific">Spirodela intermedia</name>
    <name type="common">Intermediate duckweed</name>
    <dbReference type="NCBI Taxonomy" id="51605"/>
    <lineage>
        <taxon>Eukaryota</taxon>
        <taxon>Viridiplantae</taxon>
        <taxon>Streptophyta</taxon>
        <taxon>Embryophyta</taxon>
        <taxon>Tracheophyta</taxon>
        <taxon>Spermatophyta</taxon>
        <taxon>Magnoliopsida</taxon>
        <taxon>Liliopsida</taxon>
        <taxon>Araceae</taxon>
        <taxon>Lemnoideae</taxon>
        <taxon>Spirodela</taxon>
    </lineage>
</organism>
<dbReference type="AlphaFoldDB" id="A0A7I8K4B7"/>